<gene>
    <name evidence="2" type="ORF">ETD83_24750</name>
</gene>
<evidence type="ECO:0000313" key="3">
    <source>
        <dbReference type="Proteomes" id="UP000309174"/>
    </source>
</evidence>
<evidence type="ECO:0000313" key="2">
    <source>
        <dbReference type="EMBL" id="TMQ93972.1"/>
    </source>
</evidence>
<dbReference type="PROSITE" id="PS51257">
    <property type="entry name" value="PROKAR_LIPOPROTEIN"/>
    <property type="match status" value="1"/>
</dbReference>
<keyword evidence="3" id="KW-1185">Reference proteome</keyword>
<reference evidence="2 3" key="1">
    <citation type="submission" date="2019-05" db="EMBL/GenBank/DDBJ databases">
        <title>Draft genome sequence of Actinomadura sp. 14C53.</title>
        <authorList>
            <person name="Saricaoglu S."/>
            <person name="Isik K."/>
        </authorList>
    </citation>
    <scope>NUCLEOTIDE SEQUENCE [LARGE SCALE GENOMIC DNA]</scope>
    <source>
        <strain evidence="2 3">14C53</strain>
    </source>
</reference>
<dbReference type="Proteomes" id="UP000309174">
    <property type="component" value="Unassembled WGS sequence"/>
</dbReference>
<feature type="signal peptide" evidence="1">
    <location>
        <begin position="1"/>
        <end position="27"/>
    </location>
</feature>
<keyword evidence="1" id="KW-0732">Signal</keyword>
<dbReference type="AlphaFoldDB" id="A0A5C4J858"/>
<protein>
    <submittedName>
        <fullName evidence="2">Uncharacterized protein</fullName>
    </submittedName>
</protein>
<evidence type="ECO:0000256" key="1">
    <source>
        <dbReference type="SAM" id="SignalP"/>
    </source>
</evidence>
<proteinExistence type="predicted"/>
<dbReference type="RefSeq" id="WP_138647602.1">
    <property type="nucleotide sequence ID" value="NZ_VCKW01000138.1"/>
</dbReference>
<feature type="chain" id="PRO_5022797063" evidence="1">
    <location>
        <begin position="28"/>
        <end position="191"/>
    </location>
</feature>
<dbReference type="OrthoDB" id="3474868at2"/>
<accession>A0A5C4J858</accession>
<name>A0A5C4J858_9ACTN</name>
<dbReference type="EMBL" id="VCKW01000138">
    <property type="protein sequence ID" value="TMQ93972.1"/>
    <property type="molecule type" value="Genomic_DNA"/>
</dbReference>
<organism evidence="2 3">
    <name type="scientific">Actinomadura soli</name>
    <dbReference type="NCBI Taxonomy" id="2508997"/>
    <lineage>
        <taxon>Bacteria</taxon>
        <taxon>Bacillati</taxon>
        <taxon>Actinomycetota</taxon>
        <taxon>Actinomycetes</taxon>
        <taxon>Streptosporangiales</taxon>
        <taxon>Thermomonosporaceae</taxon>
        <taxon>Actinomadura</taxon>
    </lineage>
</organism>
<sequence>MRRSTANLITGIIILLAACLTPGSASARQATWTVAPGGAFTGEGLLHMGNVDCSLRFDGTFFDSSGQGQIQNVTVRGCSGLGNLGWPSFKVPIPMTATRYLTSIDTVAAPLSGFIISFQGPCKITLAGPGGRTDPATMEALHQNQKAEMWWSSGFPGGLTVWDPADCYDPESVPIRGKFTITPAQTIRPSE</sequence>
<comment type="caution">
    <text evidence="2">The sequence shown here is derived from an EMBL/GenBank/DDBJ whole genome shotgun (WGS) entry which is preliminary data.</text>
</comment>